<accession>A0A7Z7LF83</accession>
<dbReference type="Proteomes" id="UP000250796">
    <property type="component" value="Chromosome MESINF"/>
</dbReference>
<evidence type="ECO:0000313" key="2">
    <source>
        <dbReference type="Proteomes" id="UP000250796"/>
    </source>
</evidence>
<evidence type="ECO:0000313" key="1">
    <source>
        <dbReference type="EMBL" id="SSC13003.1"/>
    </source>
</evidence>
<name>A0A7Z7LF83_9BACT</name>
<reference evidence="1 2" key="1">
    <citation type="submission" date="2017-01" db="EMBL/GenBank/DDBJ databases">
        <authorList>
            <person name="Erauso G."/>
        </authorList>
    </citation>
    <scope>NUCLEOTIDE SEQUENCE [LARGE SCALE GENOMIC DNA]</scope>
    <source>
        <strain evidence="1">MESINF1</strain>
    </source>
</reference>
<dbReference type="AlphaFoldDB" id="A0A7Z7LF83"/>
<proteinExistence type="predicted"/>
<dbReference type="EMBL" id="LS974202">
    <property type="protein sequence ID" value="SSC13003.1"/>
    <property type="molecule type" value="Genomic_DNA"/>
</dbReference>
<keyword evidence="2" id="KW-1185">Reference proteome</keyword>
<gene>
    <name evidence="1" type="ORF">MESINF_1559</name>
</gene>
<protein>
    <submittedName>
        <fullName evidence="1">Uncharacterized protein</fullName>
    </submittedName>
</protein>
<organism evidence="1 2">
    <name type="scientific">Mesotoga infera</name>
    <dbReference type="NCBI Taxonomy" id="1236046"/>
    <lineage>
        <taxon>Bacteria</taxon>
        <taxon>Thermotogati</taxon>
        <taxon>Thermotogota</taxon>
        <taxon>Thermotogae</taxon>
        <taxon>Kosmotogales</taxon>
        <taxon>Kosmotogaceae</taxon>
        <taxon>Mesotoga</taxon>
    </lineage>
</organism>
<sequence length="35" mass="3968">MTKKDQITDSTYALRVNKARKKEVDRRVASGRASS</sequence>
<dbReference type="KEGG" id="minf:MESINF_1559"/>